<name>A0A6A8DID7_9BACI</name>
<dbReference type="Proteomes" id="UP000799092">
    <property type="component" value="Unassembled WGS sequence"/>
</dbReference>
<dbReference type="AlphaFoldDB" id="A0A6A8DID7"/>
<dbReference type="InterPro" id="IPR028098">
    <property type="entry name" value="Glyco_trans_4-like_N"/>
</dbReference>
<dbReference type="EMBL" id="WJNG01000006">
    <property type="protein sequence ID" value="MRH42687.1"/>
    <property type="molecule type" value="Genomic_DNA"/>
</dbReference>
<feature type="domain" description="Glycosyl transferase family 1" evidence="1">
    <location>
        <begin position="184"/>
        <end position="351"/>
    </location>
</feature>
<comment type="caution">
    <text evidence="3">The sequence shown here is derived from an EMBL/GenBank/DDBJ whole genome shotgun (WGS) entry which is preliminary data.</text>
</comment>
<accession>A0A6A8DID7</accession>
<dbReference type="InterPro" id="IPR001296">
    <property type="entry name" value="Glyco_trans_1"/>
</dbReference>
<keyword evidence="3" id="KW-0808">Transferase</keyword>
<dbReference type="Pfam" id="PF13477">
    <property type="entry name" value="Glyco_trans_4_2"/>
    <property type="match status" value="1"/>
</dbReference>
<evidence type="ECO:0000259" key="1">
    <source>
        <dbReference type="Pfam" id="PF00534"/>
    </source>
</evidence>
<protein>
    <submittedName>
        <fullName evidence="3">Glycosyltransferase</fullName>
    </submittedName>
</protein>
<organism evidence="3 4">
    <name type="scientific">Aquibacillus halophilus</name>
    <dbReference type="NCBI Taxonomy" id="930132"/>
    <lineage>
        <taxon>Bacteria</taxon>
        <taxon>Bacillati</taxon>
        <taxon>Bacillota</taxon>
        <taxon>Bacilli</taxon>
        <taxon>Bacillales</taxon>
        <taxon>Bacillaceae</taxon>
        <taxon>Aquibacillus</taxon>
    </lineage>
</organism>
<feature type="domain" description="Glycosyltransferase subfamily 4-like N-terminal" evidence="2">
    <location>
        <begin position="4"/>
        <end position="146"/>
    </location>
</feature>
<gene>
    <name evidence="3" type="ORF">GH741_08305</name>
</gene>
<dbReference type="Gene3D" id="3.40.50.2000">
    <property type="entry name" value="Glycogen Phosphorylase B"/>
    <property type="match status" value="2"/>
</dbReference>
<evidence type="ECO:0000313" key="4">
    <source>
        <dbReference type="Proteomes" id="UP000799092"/>
    </source>
</evidence>
<dbReference type="OrthoDB" id="9806653at2"/>
<dbReference type="InterPro" id="IPR050194">
    <property type="entry name" value="Glycosyltransferase_grp1"/>
</dbReference>
<dbReference type="PANTHER" id="PTHR45947:SF3">
    <property type="entry name" value="SULFOQUINOVOSYL TRANSFERASE SQD2"/>
    <property type="match status" value="1"/>
</dbReference>
<keyword evidence="4" id="KW-1185">Reference proteome</keyword>
<proteinExistence type="predicted"/>
<dbReference type="Pfam" id="PF00534">
    <property type="entry name" value="Glycos_transf_1"/>
    <property type="match status" value="1"/>
</dbReference>
<reference evidence="3" key="1">
    <citation type="submission" date="2019-11" db="EMBL/GenBank/DDBJ databases">
        <authorList>
            <person name="Li J."/>
        </authorList>
    </citation>
    <scope>NUCLEOTIDE SEQUENCE</scope>
    <source>
        <strain evidence="3">B6B</strain>
    </source>
</reference>
<dbReference type="CDD" id="cd03808">
    <property type="entry name" value="GT4_CapM-like"/>
    <property type="match status" value="1"/>
</dbReference>
<dbReference type="PANTHER" id="PTHR45947">
    <property type="entry name" value="SULFOQUINOVOSYL TRANSFERASE SQD2"/>
    <property type="match status" value="1"/>
</dbReference>
<sequence length="384" mass="43764">MAKKILFCATVDYHFELFHLPYMKWFKDQGWQVDVAALGEIKLLYTDNKYNIPIQRSPFNKKNLQAYKKLKNIIDEGDYTIIHCHTPIGGGLTRLAAKGARERGTKVIYTAHGFHFCKGAPLINWLVYYPIEKFLSRITDTLITINKEDYRLAVKHKFKAGNIKQVHGVGVNTDHFKPLDVNQKNEMKKSFGYQPNDFLLFYAAEFNNNKNQKFLLQSLALIKNDVPGARLVLAGEGALLENCRELAIALGIGHMVDFLGYQKNIQQLVSICDVAVASSLREGLPVNIMEAMSCGLPIVAVNNRGHRELVQNNKNGWLVEHDDKKRFSNKIKMLESVPDLKVKLGKNGREMILKTYSSSKVLSEISKIYSVYMIEEEEPEWSVH</sequence>
<dbReference type="GO" id="GO:0016757">
    <property type="term" value="F:glycosyltransferase activity"/>
    <property type="evidence" value="ECO:0007669"/>
    <property type="project" value="InterPro"/>
</dbReference>
<dbReference type="SUPFAM" id="SSF53756">
    <property type="entry name" value="UDP-Glycosyltransferase/glycogen phosphorylase"/>
    <property type="match status" value="1"/>
</dbReference>
<evidence type="ECO:0000259" key="2">
    <source>
        <dbReference type="Pfam" id="PF13477"/>
    </source>
</evidence>
<evidence type="ECO:0000313" key="3">
    <source>
        <dbReference type="EMBL" id="MRH42687.1"/>
    </source>
</evidence>